<keyword evidence="2" id="KW-0732">Signal</keyword>
<feature type="signal peptide" evidence="2">
    <location>
        <begin position="1"/>
        <end position="23"/>
    </location>
</feature>
<proteinExistence type="predicted"/>
<dbReference type="RefSeq" id="WP_184002615.1">
    <property type="nucleotide sequence ID" value="NZ_BAABIF010000013.1"/>
</dbReference>
<organism evidence="3 4">
    <name type="scientific">Stakelama sediminis</name>
    <dbReference type="NCBI Taxonomy" id="463200"/>
    <lineage>
        <taxon>Bacteria</taxon>
        <taxon>Pseudomonadati</taxon>
        <taxon>Pseudomonadota</taxon>
        <taxon>Alphaproteobacteria</taxon>
        <taxon>Sphingomonadales</taxon>
        <taxon>Sphingomonadaceae</taxon>
        <taxon>Stakelama</taxon>
    </lineage>
</organism>
<evidence type="ECO:0000313" key="4">
    <source>
        <dbReference type="Proteomes" id="UP000554342"/>
    </source>
</evidence>
<dbReference type="Proteomes" id="UP000554342">
    <property type="component" value="Unassembled WGS sequence"/>
</dbReference>
<comment type="caution">
    <text evidence="3">The sequence shown here is derived from an EMBL/GenBank/DDBJ whole genome shotgun (WGS) entry which is preliminary data.</text>
</comment>
<dbReference type="EMBL" id="JACIJI010000002">
    <property type="protein sequence ID" value="MBB5718662.1"/>
    <property type="molecule type" value="Genomic_DNA"/>
</dbReference>
<keyword evidence="4" id="KW-1185">Reference proteome</keyword>
<sequence length="78" mass="8248">MKKIVFVAAAAGLMSLAACNSHTDTTNNTAAMMADNLEATADNLDAMADNTSNMSDQMMLENQADNAEMAADNIEDNM</sequence>
<protein>
    <recommendedName>
        <fullName evidence="5">Circumsporozoite protein</fullName>
    </recommendedName>
</protein>
<feature type="chain" id="PRO_5032298563" description="Circumsporozoite protein" evidence="2">
    <location>
        <begin position="24"/>
        <end position="78"/>
    </location>
</feature>
<feature type="coiled-coil region" evidence="1">
    <location>
        <begin position="34"/>
        <end position="77"/>
    </location>
</feature>
<evidence type="ECO:0000256" key="1">
    <source>
        <dbReference type="SAM" id="Coils"/>
    </source>
</evidence>
<keyword evidence="1" id="KW-0175">Coiled coil</keyword>
<reference evidence="3 4" key="1">
    <citation type="submission" date="2020-08" db="EMBL/GenBank/DDBJ databases">
        <title>Genomic Encyclopedia of Type Strains, Phase IV (KMG-IV): sequencing the most valuable type-strain genomes for metagenomic binning, comparative biology and taxonomic classification.</title>
        <authorList>
            <person name="Goeker M."/>
        </authorList>
    </citation>
    <scope>NUCLEOTIDE SEQUENCE [LARGE SCALE GENOMIC DNA]</scope>
    <source>
        <strain evidence="3 4">DSM 27203</strain>
    </source>
</reference>
<evidence type="ECO:0008006" key="5">
    <source>
        <dbReference type="Google" id="ProtNLM"/>
    </source>
</evidence>
<evidence type="ECO:0000313" key="3">
    <source>
        <dbReference type="EMBL" id="MBB5718662.1"/>
    </source>
</evidence>
<dbReference type="PROSITE" id="PS51257">
    <property type="entry name" value="PROKAR_LIPOPROTEIN"/>
    <property type="match status" value="1"/>
</dbReference>
<dbReference type="AlphaFoldDB" id="A0A840YYS1"/>
<name>A0A840YYS1_9SPHN</name>
<evidence type="ECO:0000256" key="2">
    <source>
        <dbReference type="SAM" id="SignalP"/>
    </source>
</evidence>
<gene>
    <name evidence="3" type="ORF">FHR23_001585</name>
</gene>
<accession>A0A840YYS1</accession>